<evidence type="ECO:0000256" key="1">
    <source>
        <dbReference type="ARBA" id="ARBA00002368"/>
    </source>
</evidence>
<evidence type="ECO:0000259" key="7">
    <source>
        <dbReference type="Pfam" id="PF12890"/>
    </source>
</evidence>
<keyword evidence="9" id="KW-1185">Reference proteome</keyword>
<dbReference type="CDD" id="cd01317">
    <property type="entry name" value="DHOase_IIa"/>
    <property type="match status" value="1"/>
</dbReference>
<accession>A0A931AT04</accession>
<dbReference type="NCBIfam" id="TIGR00857">
    <property type="entry name" value="pyrC_multi"/>
    <property type="match status" value="1"/>
</dbReference>
<dbReference type="GO" id="GO:0004038">
    <property type="term" value="F:allantoinase activity"/>
    <property type="evidence" value="ECO:0007669"/>
    <property type="project" value="TreeGrafter"/>
</dbReference>
<evidence type="ECO:0000256" key="5">
    <source>
        <dbReference type="ARBA" id="ARBA00022975"/>
    </source>
</evidence>
<dbReference type="InterPro" id="IPR032466">
    <property type="entry name" value="Metal_Hydrolase"/>
</dbReference>
<dbReference type="GO" id="GO:0004151">
    <property type="term" value="F:dihydroorotase activity"/>
    <property type="evidence" value="ECO:0007669"/>
    <property type="project" value="UniProtKB-UniRule"/>
</dbReference>
<dbReference type="Proteomes" id="UP000621436">
    <property type="component" value="Unassembled WGS sequence"/>
</dbReference>
<dbReference type="HAMAP" id="MF_00220_B">
    <property type="entry name" value="PyrC_classI_B"/>
    <property type="match status" value="1"/>
</dbReference>
<dbReference type="PANTHER" id="PTHR43668">
    <property type="entry name" value="ALLANTOINASE"/>
    <property type="match status" value="1"/>
</dbReference>
<comment type="cofactor">
    <cofactor evidence="6">
        <name>Zn(2+)</name>
        <dbReference type="ChEBI" id="CHEBI:29105"/>
    </cofactor>
    <text evidence="6">Binds 2 Zn(2+) ions per subunit.</text>
</comment>
<dbReference type="GO" id="GO:0005737">
    <property type="term" value="C:cytoplasm"/>
    <property type="evidence" value="ECO:0007669"/>
    <property type="project" value="TreeGrafter"/>
</dbReference>
<feature type="binding site" evidence="6">
    <location>
        <position position="62"/>
    </location>
    <ligand>
        <name>Zn(2+)</name>
        <dbReference type="ChEBI" id="CHEBI:29105"/>
        <label>1</label>
    </ligand>
</feature>
<keyword evidence="5 6" id="KW-0665">Pyrimidine biosynthesis</keyword>
<organism evidence="8 9">
    <name type="scientific">Halonatronomonas betaini</name>
    <dbReference type="NCBI Taxonomy" id="2778430"/>
    <lineage>
        <taxon>Bacteria</taxon>
        <taxon>Bacillati</taxon>
        <taxon>Bacillota</taxon>
        <taxon>Clostridia</taxon>
        <taxon>Halanaerobiales</taxon>
        <taxon>Halarsenatibacteraceae</taxon>
        <taxon>Halonatronomonas</taxon>
    </lineage>
</organism>
<comment type="function">
    <text evidence="1 6">Catalyzes the reversible cyclization of carbamoyl aspartate to dihydroorotate.</text>
</comment>
<dbReference type="Gene3D" id="3.20.20.140">
    <property type="entry name" value="Metal-dependent hydrolases"/>
    <property type="match status" value="1"/>
</dbReference>
<feature type="binding site" evidence="6">
    <location>
        <position position="304"/>
    </location>
    <ligand>
        <name>Zn(2+)</name>
        <dbReference type="ChEBI" id="CHEBI:29105"/>
        <label>1</label>
    </ligand>
</feature>
<dbReference type="GO" id="GO:0008270">
    <property type="term" value="F:zinc ion binding"/>
    <property type="evidence" value="ECO:0007669"/>
    <property type="project" value="UniProtKB-UniRule"/>
</dbReference>
<feature type="domain" description="Dihydroorotase catalytic" evidence="7">
    <location>
        <begin position="52"/>
        <end position="234"/>
    </location>
</feature>
<evidence type="ECO:0000256" key="3">
    <source>
        <dbReference type="ARBA" id="ARBA00022723"/>
    </source>
</evidence>
<feature type="binding site" evidence="6">
    <location>
        <position position="94"/>
    </location>
    <ligand>
        <name>substrate</name>
    </ligand>
</feature>
<dbReference type="InterPro" id="IPR011059">
    <property type="entry name" value="Metal-dep_hydrolase_composite"/>
</dbReference>
<evidence type="ECO:0000256" key="4">
    <source>
        <dbReference type="ARBA" id="ARBA00022801"/>
    </source>
</evidence>
<proteinExistence type="inferred from homology"/>
<dbReference type="Pfam" id="PF12890">
    <property type="entry name" value="DHOase"/>
    <property type="match status" value="1"/>
</dbReference>
<dbReference type="Gene3D" id="2.30.40.10">
    <property type="entry name" value="Urease, subunit C, domain 1"/>
    <property type="match status" value="1"/>
</dbReference>
<feature type="binding site" evidence="6">
    <location>
        <position position="231"/>
    </location>
    <ligand>
        <name>Zn(2+)</name>
        <dbReference type="ChEBI" id="CHEBI:29105"/>
        <label>2</label>
    </ligand>
</feature>
<comment type="pathway">
    <text evidence="6">Pyrimidine metabolism; UMP biosynthesis via de novo pathway; (S)-dihydroorotate from bicarbonate: step 3/3.</text>
</comment>
<protein>
    <recommendedName>
        <fullName evidence="6">Dihydroorotase</fullName>
        <shortName evidence="6">DHOase</shortName>
        <ecNumber evidence="6">3.5.2.3</ecNumber>
    </recommendedName>
</protein>
<evidence type="ECO:0000313" key="9">
    <source>
        <dbReference type="Proteomes" id="UP000621436"/>
    </source>
</evidence>
<dbReference type="GO" id="GO:0044205">
    <property type="term" value="P:'de novo' UMP biosynthetic process"/>
    <property type="evidence" value="ECO:0007669"/>
    <property type="project" value="UniProtKB-UniRule"/>
</dbReference>
<dbReference type="InterPro" id="IPR002195">
    <property type="entry name" value="Dihydroorotase_CS"/>
</dbReference>
<keyword evidence="4 6" id="KW-0378">Hydrolase</keyword>
<evidence type="ECO:0000256" key="2">
    <source>
        <dbReference type="ARBA" id="ARBA00010286"/>
    </source>
</evidence>
<dbReference type="InterPro" id="IPR024403">
    <property type="entry name" value="DHOase_cat"/>
</dbReference>
<reference evidence="8" key="1">
    <citation type="submission" date="2020-11" db="EMBL/GenBank/DDBJ databases">
        <title>Halonatronomonas betainensis gen. nov., sp. nov. a novel haloalkaliphilic representative of the family Halanaerobiacae capable of betaine degradation.</title>
        <authorList>
            <person name="Boltyanskaya Y."/>
            <person name="Kevbrin V."/>
            <person name="Detkova E."/>
            <person name="Grouzdev D.S."/>
            <person name="Koziaeva V."/>
            <person name="Zhilina T."/>
        </authorList>
    </citation>
    <scope>NUCLEOTIDE SEQUENCE</scope>
    <source>
        <strain evidence="8">Z-7014</strain>
    </source>
</reference>
<dbReference type="EMBL" id="JADPIE010000001">
    <property type="protein sequence ID" value="MBF8435646.1"/>
    <property type="molecule type" value="Genomic_DNA"/>
</dbReference>
<sequence length="432" mass="47109">MKLLLKNGCPVDSRNELPEKVDILIENNKIVKIAENIDENDTEIINLDGTKVLPGLIDMHVHLREPGYEEKETIKTGCEAAAAGGITTVAAMPNTDPIADNPATIELIKARAQEALVDVVPLGSITKGSSGKELAEIGFLSRSGVKGVTDDGNPVMDSEVMRRAMEYSRPFDLPIISHCEDLNLAAEGVMHEGFYSTKLGLKPIPAAAEEVMIARDIALADLTGARLHIAHLSTARGFELVKAARENGIKVTAEVTPHHLTLTDADLQEYNTAMKVNPPLRSVDDRDTLIKAVKDGQLSVIATDHAPHTYEEKMGTIDSAAFGISGLETALSVLHHYLIRKGNLDWNQIIELMYYNPAEILRLDKEGLKIGSIADLTIFAENESWTVDTDKFKSLGKHSPYNGQELTGTVKLTIKDGKIIYDNRGGQGELIY</sequence>
<feature type="binding site" evidence="6">
    <location>
        <position position="151"/>
    </location>
    <ligand>
        <name>Zn(2+)</name>
        <dbReference type="ChEBI" id="CHEBI:29105"/>
        <label>1</label>
    </ligand>
</feature>
<gene>
    <name evidence="6" type="primary">pyrC</name>
    <name evidence="8" type="ORF">I0Q91_01010</name>
</gene>
<comment type="catalytic activity">
    <reaction evidence="6">
        <text>(S)-dihydroorotate + H2O = N-carbamoyl-L-aspartate + H(+)</text>
        <dbReference type="Rhea" id="RHEA:24296"/>
        <dbReference type="ChEBI" id="CHEBI:15377"/>
        <dbReference type="ChEBI" id="CHEBI:15378"/>
        <dbReference type="ChEBI" id="CHEBI:30864"/>
        <dbReference type="ChEBI" id="CHEBI:32814"/>
        <dbReference type="EC" id="3.5.2.3"/>
    </reaction>
</comment>
<feature type="active site" evidence="6">
    <location>
        <position position="304"/>
    </location>
</feature>
<evidence type="ECO:0000313" key="8">
    <source>
        <dbReference type="EMBL" id="MBF8435646.1"/>
    </source>
</evidence>
<dbReference type="GO" id="GO:0006145">
    <property type="term" value="P:purine nucleobase catabolic process"/>
    <property type="evidence" value="ECO:0007669"/>
    <property type="project" value="TreeGrafter"/>
</dbReference>
<dbReference type="InterPro" id="IPR004722">
    <property type="entry name" value="DHOase"/>
</dbReference>
<dbReference type="SUPFAM" id="SSF51338">
    <property type="entry name" value="Composite domain of metallo-dependent hydrolases"/>
    <property type="match status" value="1"/>
</dbReference>
<feature type="binding site" evidence="6">
    <location>
        <begin position="62"/>
        <end position="64"/>
    </location>
    <ligand>
        <name>substrate</name>
    </ligand>
</feature>
<feature type="binding site" evidence="6">
    <location>
        <position position="60"/>
    </location>
    <ligand>
        <name>Zn(2+)</name>
        <dbReference type="ChEBI" id="CHEBI:29105"/>
        <label>1</label>
    </ligand>
</feature>
<dbReference type="InterPro" id="IPR050138">
    <property type="entry name" value="DHOase/Allantoinase_Hydrolase"/>
</dbReference>
<feature type="binding site" evidence="6">
    <location>
        <position position="151"/>
    </location>
    <ligand>
        <name>Zn(2+)</name>
        <dbReference type="ChEBI" id="CHEBI:29105"/>
        <label>2</label>
    </ligand>
</feature>
<name>A0A931AT04_9FIRM</name>
<dbReference type="PANTHER" id="PTHR43668:SF2">
    <property type="entry name" value="ALLANTOINASE"/>
    <property type="match status" value="1"/>
</dbReference>
<comment type="caution">
    <text evidence="8">The sequence shown here is derived from an EMBL/GenBank/DDBJ whole genome shotgun (WGS) entry which is preliminary data.</text>
</comment>
<feature type="binding site" evidence="6">
    <location>
        <position position="277"/>
    </location>
    <ligand>
        <name>substrate</name>
    </ligand>
</feature>
<keyword evidence="6" id="KW-0862">Zinc</keyword>
<dbReference type="RefSeq" id="WP_270452289.1">
    <property type="nucleotide sequence ID" value="NZ_JADPIE010000001.1"/>
</dbReference>
<evidence type="ECO:0000256" key="6">
    <source>
        <dbReference type="HAMAP-Rule" id="MF_00220"/>
    </source>
</evidence>
<feature type="binding site" evidence="6">
    <location>
        <position position="178"/>
    </location>
    <ligand>
        <name>Zn(2+)</name>
        <dbReference type="ChEBI" id="CHEBI:29105"/>
        <label>2</label>
    </ligand>
</feature>
<dbReference type="AlphaFoldDB" id="A0A931AT04"/>
<keyword evidence="3 6" id="KW-0479">Metal-binding</keyword>
<dbReference type="PROSITE" id="PS00483">
    <property type="entry name" value="DIHYDROOROTASE_2"/>
    <property type="match status" value="1"/>
</dbReference>
<dbReference type="PROSITE" id="PS00482">
    <property type="entry name" value="DIHYDROOROTASE_1"/>
    <property type="match status" value="1"/>
</dbReference>
<comment type="similarity">
    <text evidence="2 6">Belongs to the metallo-dependent hydrolases superfamily. DHOase family. Class I DHOase subfamily.</text>
</comment>
<feature type="binding site" evidence="6">
    <location>
        <begin position="322"/>
        <end position="323"/>
    </location>
    <ligand>
        <name>substrate</name>
    </ligand>
</feature>
<feature type="binding site" evidence="6">
    <location>
        <position position="308"/>
    </location>
    <ligand>
        <name>substrate</name>
    </ligand>
</feature>
<dbReference type="SUPFAM" id="SSF51556">
    <property type="entry name" value="Metallo-dependent hydrolases"/>
    <property type="match status" value="1"/>
</dbReference>
<dbReference type="EC" id="3.5.2.3" evidence="6"/>